<dbReference type="OrthoDB" id="9800872at2"/>
<proteinExistence type="predicted"/>
<name>A0A0W1AZR1_9BACL</name>
<sequence length="71" mass="8193">MTIYIIASTVVPRISSDWKKLADSAITDFMRTLHSLSEKQLVQVQQIQKEFQNEHFQMEGLSLLIVEDLTV</sequence>
<organism evidence="1 2">
    <name type="scientific">Paenibacillus etheri</name>
    <dbReference type="NCBI Taxonomy" id="1306852"/>
    <lineage>
        <taxon>Bacteria</taxon>
        <taxon>Bacillati</taxon>
        <taxon>Bacillota</taxon>
        <taxon>Bacilli</taxon>
        <taxon>Bacillales</taxon>
        <taxon>Paenibacillaceae</taxon>
        <taxon>Paenibacillus</taxon>
    </lineage>
</organism>
<evidence type="ECO:0000313" key="2">
    <source>
        <dbReference type="Proteomes" id="UP000054709"/>
    </source>
</evidence>
<protein>
    <submittedName>
        <fullName evidence="1">Uncharacterized protein</fullName>
    </submittedName>
</protein>
<dbReference type="AlphaFoldDB" id="A0A0W1AZR1"/>
<accession>A0A0W1AZR1</accession>
<gene>
    <name evidence="1" type="ORF">UQ64_15435</name>
</gene>
<comment type="caution">
    <text evidence="1">The sequence shown here is derived from an EMBL/GenBank/DDBJ whole genome shotgun (WGS) entry which is preliminary data.</text>
</comment>
<keyword evidence="2" id="KW-1185">Reference proteome</keyword>
<dbReference type="EMBL" id="LCZJ02000019">
    <property type="protein sequence ID" value="KTD86821.1"/>
    <property type="molecule type" value="Genomic_DNA"/>
</dbReference>
<dbReference type="Proteomes" id="UP000054709">
    <property type="component" value="Unassembled WGS sequence"/>
</dbReference>
<evidence type="ECO:0000313" key="1">
    <source>
        <dbReference type="EMBL" id="KTD86821.1"/>
    </source>
</evidence>
<reference evidence="1 2" key="1">
    <citation type="journal article" date="2015" name="Int. Biodeterior. Biodegradation">
        <title>Physiological and genetic screening methods for the isolation of methyl tert-butyl ether-degrading bacteria for bioremediation purposes.</title>
        <authorList>
            <person name="Guisado I.M."/>
            <person name="Purswani J."/>
            <person name="Gonzalez Lopez J."/>
            <person name="Pozo C."/>
        </authorList>
    </citation>
    <scope>NUCLEOTIDE SEQUENCE [LARGE SCALE GENOMIC DNA]</scope>
    <source>
        <strain evidence="1 2">SH7</strain>
    </source>
</reference>
<dbReference type="RefSeq" id="WP_060623709.1">
    <property type="nucleotide sequence ID" value="NZ_LCZJ02000019.1"/>
</dbReference>